<evidence type="ECO:0000256" key="9">
    <source>
        <dbReference type="ARBA" id="ARBA00022723"/>
    </source>
</evidence>
<evidence type="ECO:0000256" key="13">
    <source>
        <dbReference type="ARBA" id="ARBA00022837"/>
    </source>
</evidence>
<evidence type="ECO:0000256" key="3">
    <source>
        <dbReference type="ARBA" id="ARBA00006692"/>
    </source>
</evidence>
<feature type="domain" description="Ig-like" evidence="23">
    <location>
        <begin position="2254"/>
        <end position="2344"/>
    </location>
</feature>
<dbReference type="PROSITE" id="PS00107">
    <property type="entry name" value="PROTEIN_KINASE_ATP"/>
    <property type="match status" value="1"/>
</dbReference>
<dbReference type="PROSITE" id="PS00108">
    <property type="entry name" value="PROTEIN_KINASE_ST"/>
    <property type="match status" value="1"/>
</dbReference>
<dbReference type="InterPro" id="IPR007110">
    <property type="entry name" value="Ig-like_dom"/>
</dbReference>
<evidence type="ECO:0000259" key="24">
    <source>
        <dbReference type="PROSITE" id="PS50853"/>
    </source>
</evidence>
<dbReference type="FunFam" id="2.60.40.10:FF:000097">
    <property type="entry name" value="Bent, isoform F"/>
    <property type="match status" value="2"/>
</dbReference>
<dbReference type="GO" id="GO:0005524">
    <property type="term" value="F:ATP binding"/>
    <property type="evidence" value="ECO:0007669"/>
    <property type="project" value="UniProtKB-UniRule"/>
</dbReference>
<dbReference type="GO" id="GO:0060298">
    <property type="term" value="P:positive regulation of sarcomere organization"/>
    <property type="evidence" value="ECO:0007669"/>
    <property type="project" value="UniProtKB-ARBA"/>
</dbReference>
<dbReference type="InterPro" id="IPR013783">
    <property type="entry name" value="Ig-like_fold"/>
</dbReference>
<comment type="similarity">
    <text evidence="3">Belongs to the protein kinase superfamily. CAMK Ser/Thr protein kinase family.</text>
</comment>
<keyword evidence="14 20" id="KW-0067">ATP-binding</keyword>
<feature type="domain" description="Ig-like" evidence="23">
    <location>
        <begin position="3981"/>
        <end position="4070"/>
    </location>
</feature>
<feature type="domain" description="Ig-like" evidence="23">
    <location>
        <begin position="215"/>
        <end position="309"/>
    </location>
</feature>
<dbReference type="FunFam" id="3.30.200.20:FF:000249">
    <property type="entry name" value="twitchin isoform X2"/>
    <property type="match status" value="1"/>
</dbReference>
<evidence type="ECO:0000259" key="22">
    <source>
        <dbReference type="PROSITE" id="PS50011"/>
    </source>
</evidence>
<evidence type="ECO:0000256" key="15">
    <source>
        <dbReference type="ARBA" id="ARBA00022842"/>
    </source>
</evidence>
<dbReference type="SMART" id="SM00409">
    <property type="entry name" value="IG"/>
    <property type="match status" value="19"/>
</dbReference>
<evidence type="ECO:0000256" key="12">
    <source>
        <dbReference type="ARBA" id="ARBA00022777"/>
    </source>
</evidence>
<dbReference type="FunFam" id="1.10.510.10:FF:000321">
    <property type="entry name" value="Bent, isoform C"/>
    <property type="match status" value="1"/>
</dbReference>
<keyword evidence="17" id="KW-0393">Immunoglobulin domain</keyword>
<feature type="domain" description="Ig-like" evidence="23">
    <location>
        <begin position="1146"/>
        <end position="1248"/>
    </location>
</feature>
<feature type="domain" description="Fibronectin type-III" evidence="24">
    <location>
        <begin position="1350"/>
        <end position="1445"/>
    </location>
</feature>
<comment type="catalytic activity">
    <reaction evidence="18">
        <text>L-threonyl-[protein] + ATP = O-phospho-L-threonyl-[protein] + ADP + H(+)</text>
        <dbReference type="Rhea" id="RHEA:46608"/>
        <dbReference type="Rhea" id="RHEA-COMP:11060"/>
        <dbReference type="Rhea" id="RHEA-COMP:11605"/>
        <dbReference type="ChEBI" id="CHEBI:15378"/>
        <dbReference type="ChEBI" id="CHEBI:30013"/>
        <dbReference type="ChEBI" id="CHEBI:30616"/>
        <dbReference type="ChEBI" id="CHEBI:61977"/>
        <dbReference type="ChEBI" id="CHEBI:456216"/>
        <dbReference type="EC" id="2.7.11.1"/>
    </reaction>
</comment>
<feature type="domain" description="Fibronectin type-III" evidence="24">
    <location>
        <begin position="1451"/>
        <end position="1544"/>
    </location>
</feature>
<dbReference type="EMBL" id="VXIV02002549">
    <property type="protein sequence ID" value="KAF6024688.1"/>
    <property type="molecule type" value="Genomic_DNA"/>
</dbReference>
<dbReference type="CDD" id="cd00063">
    <property type="entry name" value="FN3"/>
    <property type="match status" value="15"/>
</dbReference>
<feature type="binding site" evidence="20">
    <location>
        <position position="3686"/>
    </location>
    <ligand>
        <name>ATP</name>
        <dbReference type="ChEBI" id="CHEBI:30616"/>
    </ligand>
</feature>
<feature type="domain" description="Ig-like" evidence="23">
    <location>
        <begin position="3432"/>
        <end position="3505"/>
    </location>
</feature>
<feature type="domain" description="Ig-like" evidence="23">
    <location>
        <begin position="1051"/>
        <end position="1133"/>
    </location>
</feature>
<sequence length="4093" mass="452388">MNKPPRFVTKPTIKHAADKLTISCEVEGKPTPSLQWFKGTEVVKESEKIHMFSTRRGLMTVVGLEIRNVTQADGGTYSVKATNVMGEANANINLNFSTKQDQNQKPGVAPTFTSKPTIKQQVGKLLLECNLSAAPEPSITWFKDDARLVASDRFNVIMSQTGSNTYYLALEISNVGAADQAVYKVNARNSFGESNASIKLNFAPGSSDQRNGKAPTFTSKPSIVQGDNSLKLLCQVECLPEPQTQWYFGSALCHPSNRILINRERQGNSDVYNLSLIIQGPQASDGGTYRCNAKNEFGESNANIALNLQGLKGGGGPTFLQKPSVIQRDGNVIIEVICQASNKLQLDWFKGDSVIKSDQKYQIKTVVTGDKYTVTLTILNFRKGDEGIYKVRAKNEHGEGNATIGITLNEMIQLAKTYKPAVTSSPQINFQNGCIVIKQYVVSGEKPTVNIFFNNKPLPRTPKYSTEVAQEDLAHLITFRIKEPSTVADSGPYRMVIKSSKGEASQIIPLNVNELLKKAGAKEKTGAPPKKGDAPAFIQTLANVTIDDGSTATLQAKLKGTPPLTCKWFKQDMEIKGDNKNIFTTFKNNLATLEIKDAMVEDSGLYILRVSNEIGNTQTSANILVKGSARKLQDTLPPGYENEGPKRKPKVTEPSSPTEERDGPYFIKKPQNHTAPEGETINISFEISGEYMPEIRFFNGKREIKPGNKTKFNIDTAAKSGTISILKPRLIDEGKYSIQLITKENTVSDDANFNIFVKDPKDSQLDFRDILKHKDSKKRKSEDDVPDWGHLKHRDREPSVEKSLPGSGRNSRRGSSVTEIELPALRKVSTENMLDPSKLHNQERRSSLADVIPDWPTLQHREKKQEAVPVYIVPLEDINAKEEEGPVTLEAEFSIPNPKKVRWFKNKLEIFLGNNIHIEHVDCMHRLTIKKLSQKDGGKYTLSCDDIKTSAWLNITEKKKEFKFTTPLPKKYSSEVGKDVQLETFINDKSAAVVWKLNGKPITRSSGKMSISQRENRHILKLTNVTPEMAGLITCETDGDSTSCEVEVKEPDYSFVDVLKDTDVLESNTGELVCLVSHECAPVKWFKGPTEGQLVEVKEGNGEKYQLISNKLHRSIKIHKTVEEDKGRYWCQVGKKKCSAQYNVIPEVRFIEHLATKHALEKRKTTLETLVENPHNKPVTWYKDGKEIKSNDRVQIVRRNDGYHTVSEKLDHESRIDKCLLIIDPTEISDAAKYTCKVGNKSTSADLIVDEAAKAPILSLQNLPKVLQVKAGQPLSCQIPFSGTDPKVQWDKDGKALQPRYKTSKDKDKLKLGVDKATRADSGTYHLKLTNDAGEADCDVVILVIDVPGKPENVEPVEVWADNILIKWKEPKDDGGVPIQHYVVEYKNMTKRGQSWTKAGQTSTKDFRVNKLLKDSSYKFRVCAVNSEGQGPWEEGAATIQAKDPYDPPSVPRDLKADSVEATTIGLSWQAPINDGGAPIKQYVIEAKSPKDADWAKVAESTTSKVTVKDLKENSDYKFRVKAVNKAGESKPLELNVPITTKEKLCKPKIDARHWSDIIKKIKQPFELECKFKGVPAPSIEWVRIDDVLNKSKTVETSKIMSVEPEFISTKGTTNGTTSVKVKVSERHHKGCYKVTAKNELGEDSATCDVVILGPPSKPIGPLEVSEVTANSAKLSWQKPLDDGGDEILNYVLEKLNTKTGDWEKVKSVPGNTTEFKVPKLKEGNDYLFRVKAENIHGLSPALVTEDSTKAKNPFTAPGAPGKPKVVDADRDFIDIEWLAPSDGGSPITGYIVERLDKSKPNSDWVPVTRSPIKDKHYIDEKVKANMPYEYRVTAVNAGGQSAPSPSTGLVKAKPLKEAPHFDLSGLFGAKDIRVKVGEPLKIAVGCQGSPTPTVTWLNNGKPIADGPMSKLAQDDETVSLEIPCCERKDAGKYTIKAVNPNGEESVELNVIVLDAPSAPEGPLEISDILANQATLSWKPPLEDFGAPVSEYVVEMLDPDTGLWTKPNCLVNGTNTTVKGLEEGKKYAFRVKAANIYGTSEPLESTTVTAKNPFDTPSQPKDLEIPSYDQFSTTLQWKKPDSDGGNPIKGYQVEKKEKGREWQPVGGVIPSTKCTVPCIEGKEYEFRVKAVNDGGAGEPSKATKPHLCKVPIDPAGAPTQPKVDKITNNSISLSWNKPRDDGGALDKYVIEMKTPNGDWEWATEVPATSTSATIKPLEEGQTYQFRVRGVNAAGLGEPSKPTDKLVVEDQPEKPEVDQSSVPGEITVRAGQQLKIAVPYSGGHPPPTAKWTNDGEPVNEKRAAIEMTKNEALLTIPKCKRGDTGPYKVLLSNPSGTSEAMVKVNVLDVPAPPEGPIGYKDMMGDSMTLVWKPPKDDGGSDITNYVVEKRPVGSNRWSKVNSFVPGTHCPVKNLNVGTQYEFRVMAENQYGQSEPLTTTEPITAKHPFDVPDKPGKPEPLETTPNSITLEWEAPRRDGGNPIIGYTVEKRLKGDTKWTKASRETVKDETLTARNLIPNKEYEFRVCAINEAGASGWSENSAPIEACNPTVAPKVDKSYLPNEVNTEIGKEFRVVIPYTGGPIKSAIFSNKGKPIQESDRIKVEITPNEVILTNKCAEVGDEGDYSINLVNEKGQDTCNVKINVKDKPSMPEGPLAVSNITADSCKLNWEAPRKTGGLPVTHYIVEKMDMADGTWKPVTKFCRGTSYQPSDLINGHNYKFRVMAVNELGESEPLETAKPIKAAPDHTAPGNPSKMEVLDVNKGEVSLRWARPMDDGGDRIQGYIVEYRPVGGHWSKYNDVPIKELDVDVKGLKDCEYEFRVRAKNSAGISEPSNPITVDVKPKNSAPTKPGQPEVVKTGKHYCNLKWAAPKSDGGARIKGYDVEMREYPDGLWRKANDYHVIDTNYTVTDLKTQQPYEFRVVAVNAVGPSEHSLPSMAATPKDPDDELLPEFTKKLTSQGGNVGDTVKFNVEFGGKPKRVQWFIKDVEIFPDAKYQMMTSDTGSVLTISGLEPKDAGSIKCVISNKNGSDQSSAKLSTIAKPTITSPVSPQYAELGDHHKVKFSFSGTGPFSFKVKNNGKEVPAKGGRVKLTTFDDHANLVFSETLKDDSGDWSVEVSNDSGTCQVNFPLTIKATPGACRAPVKVSDTTFNTAMLAWTPPTDDGGSPVTHYVVEKKEVGKSYWTTVTSQGCREPHFECQGLTPNAEYLFRVAAANKNGVGPFIETANSTVAKLPYDPPGPPGIPEVEEVGNDFVHLSWEKPFDDGGGRITGYIVERRESNSDKWTRVNYTPVMATQYNIANLIEDFTYEFRVIAVNDAGESKPSAISSKVVVKDPKAATLPVFVQGIKNVDTVEGKKIEFECIIEANPKPEVAWFKGTRQLDENKRIDISSEGNKYFLTIHDCYGEDADDYAVRASTAAGTRQSRAKVAIKSAPKIKLPSRFESATAFEKGETVVLKIPFTGNPKPSCTWYKNGEKLKGSRYLQETDGGTYKLQLENSLGSDSANITFTVNDTPDAPHGLVVEQGAGCDVTLSWLSPLNDGGSMVTEYMVEKKDMLSDKWIKVATTRLKSLNIQSLVMGHAYQLRVTASNLYGYGAPSEPTDVMLDEESVKPRKISTQETQKRGKNIKVDDYDKFYKDIWKDGSPKPAELKAESVHDYYDILEELGTGAFGVVHRCVEKATGKVFVAKFIDTPTSADKQAVRNEVGVMTQLHHPKLITLHDAFEDRKEMCLIMEFLSGGELFDRIADDNYKMTEAEVIKYIRQVVAALKHMHENNIVHLDIKPENIICETSKSTNVKIIDFGLATKLDPNVPVKVSTATAEFAAPEIANRQSVGYYTDMWACGVLAYVLLSGLSPFAGEDDYDTLQNVGNAEYDFDDEAFENVSDLAKDFISKLLVKKPENRMNVHVASEHPWLKEEHTELDKRIPASRYADVREKIHERYGIKIEINMPAIGIIANFSSIKKLRMEQFRIVVTEFDRKEAAPKFIIKPHSTTVPEGSTVNLHAAIQSTSDPIVTWYHNDVQLSQSVKHMQKYQGKTFGLKVNRVRCGEDDGVYTCRAVNSFGRCEASCNLTITPDAHKEQQHETENRPKEYLKK</sequence>
<dbReference type="PRINTS" id="PR00014">
    <property type="entry name" value="FNTYPEIII"/>
</dbReference>
<dbReference type="GO" id="GO:0004674">
    <property type="term" value="F:protein serine/threonine kinase activity"/>
    <property type="evidence" value="ECO:0007669"/>
    <property type="project" value="UniProtKB-KW"/>
</dbReference>
<feature type="domain" description="Ig-like" evidence="23">
    <location>
        <begin position="1860"/>
        <end position="1950"/>
    </location>
</feature>
<feature type="compositionally biased region" description="Basic and acidic residues" evidence="21">
    <location>
        <begin position="2240"/>
        <end position="2256"/>
    </location>
</feature>
<evidence type="ECO:0000313" key="25">
    <source>
        <dbReference type="EMBL" id="KAF6024688.1"/>
    </source>
</evidence>
<keyword evidence="13" id="KW-0106">Calcium</keyword>
<keyword evidence="12" id="KW-0418">Kinase</keyword>
<keyword evidence="5" id="KW-0963">Cytoplasm</keyword>
<dbReference type="Gene3D" id="2.60.40.10">
    <property type="entry name" value="Immunoglobulins"/>
    <property type="match status" value="35"/>
</dbReference>
<dbReference type="FunFam" id="2.60.40.10:FF:000425">
    <property type="entry name" value="Myosin light chain kinase"/>
    <property type="match status" value="1"/>
</dbReference>
<feature type="domain" description="Fibronectin type-III" evidence="24">
    <location>
        <begin position="2157"/>
        <end position="2249"/>
    </location>
</feature>
<evidence type="ECO:0000256" key="21">
    <source>
        <dbReference type="SAM" id="MobiDB-lite"/>
    </source>
</evidence>
<feature type="domain" description="Fibronectin type-III" evidence="24">
    <location>
        <begin position="1960"/>
        <end position="2053"/>
    </location>
</feature>
<feature type="domain" description="Fibronectin type-III" evidence="24">
    <location>
        <begin position="3136"/>
        <end position="3232"/>
    </location>
</feature>
<name>A0A7J7JH39_BUGNE</name>
<comment type="cofactor">
    <cofactor evidence="1">
        <name>Mg(2+)</name>
        <dbReference type="ChEBI" id="CHEBI:18420"/>
    </cofactor>
</comment>
<feature type="domain" description="Ig-like" evidence="23">
    <location>
        <begin position="5"/>
        <end position="97"/>
    </location>
</feature>
<feature type="domain" description="Ig-like" evidence="23">
    <location>
        <begin position="106"/>
        <end position="201"/>
    </location>
</feature>
<dbReference type="InterPro" id="IPR017441">
    <property type="entry name" value="Protein_kinase_ATP_BS"/>
</dbReference>
<feature type="region of interest" description="Disordered" evidence="21">
    <location>
        <begin position="632"/>
        <end position="673"/>
    </location>
</feature>
<keyword evidence="11 20" id="KW-0547">Nucleotide-binding</keyword>
<dbReference type="InterPro" id="IPR036179">
    <property type="entry name" value="Ig-like_dom_sf"/>
</dbReference>
<dbReference type="InterPro" id="IPR036116">
    <property type="entry name" value="FN3_sf"/>
</dbReference>
<dbReference type="SUPFAM" id="SSF56112">
    <property type="entry name" value="Protein kinase-like (PK-like)"/>
    <property type="match status" value="1"/>
</dbReference>
<dbReference type="SUPFAM" id="SSF48726">
    <property type="entry name" value="Immunoglobulin"/>
    <property type="match status" value="20"/>
</dbReference>
<comment type="subcellular location">
    <subcellularLocation>
        <location evidence="2">Cytoplasm</location>
    </subcellularLocation>
</comment>
<dbReference type="GO" id="GO:0031672">
    <property type="term" value="C:A band"/>
    <property type="evidence" value="ECO:0007669"/>
    <property type="project" value="UniProtKB-ARBA"/>
</dbReference>
<evidence type="ECO:0000256" key="17">
    <source>
        <dbReference type="ARBA" id="ARBA00023319"/>
    </source>
</evidence>
<feature type="domain" description="Fibronectin type-III" evidence="24">
    <location>
        <begin position="1659"/>
        <end position="1754"/>
    </location>
</feature>
<feature type="domain" description="Fibronectin type-III" evidence="24">
    <location>
        <begin position="2351"/>
        <end position="2446"/>
    </location>
</feature>
<dbReference type="CDD" id="cd00096">
    <property type="entry name" value="Ig"/>
    <property type="match status" value="1"/>
</dbReference>
<dbReference type="FunFam" id="2.60.40.10:FF:000127">
    <property type="entry name" value="titin isoform X1"/>
    <property type="match status" value="3"/>
</dbReference>
<feature type="domain" description="Ig-like" evidence="23">
    <location>
        <begin position="317"/>
        <end position="407"/>
    </location>
</feature>
<evidence type="ECO:0000256" key="18">
    <source>
        <dbReference type="ARBA" id="ARBA00047899"/>
    </source>
</evidence>
<dbReference type="FunFam" id="2.60.40.10:FF:000003">
    <property type="entry name" value="Titin isoform E"/>
    <property type="match status" value="4"/>
</dbReference>
<accession>A0A7J7JH39</accession>
<dbReference type="InterPro" id="IPR003598">
    <property type="entry name" value="Ig_sub2"/>
</dbReference>
<keyword evidence="8" id="KW-0808">Transferase</keyword>
<dbReference type="PROSITE" id="PS50853">
    <property type="entry name" value="FN3"/>
    <property type="match status" value="15"/>
</dbReference>
<evidence type="ECO:0000256" key="4">
    <source>
        <dbReference type="ARBA" id="ARBA00012513"/>
    </source>
</evidence>
<dbReference type="InterPro" id="IPR011009">
    <property type="entry name" value="Kinase-like_dom_sf"/>
</dbReference>
<dbReference type="InterPro" id="IPR003599">
    <property type="entry name" value="Ig_sub"/>
</dbReference>
<dbReference type="FunFam" id="2.60.40.10:FF:000056">
    <property type="entry name" value="twitchin isoform X4"/>
    <property type="match status" value="6"/>
</dbReference>
<dbReference type="SMART" id="SM00220">
    <property type="entry name" value="S_TKc"/>
    <property type="match status" value="1"/>
</dbReference>
<keyword evidence="7" id="KW-0597">Phosphoprotein</keyword>
<keyword evidence="9" id="KW-0479">Metal-binding</keyword>
<feature type="domain" description="Protein kinase" evidence="22">
    <location>
        <begin position="3657"/>
        <end position="3912"/>
    </location>
</feature>
<dbReference type="EC" id="2.7.11.1" evidence="4"/>
<feature type="domain" description="Ig-like" evidence="23">
    <location>
        <begin position="2948"/>
        <end position="3035"/>
    </location>
</feature>
<dbReference type="PROSITE" id="PS50835">
    <property type="entry name" value="IG_LIKE"/>
    <property type="match status" value="15"/>
</dbReference>
<keyword evidence="26" id="KW-1185">Reference proteome</keyword>
<evidence type="ECO:0000313" key="26">
    <source>
        <dbReference type="Proteomes" id="UP000593567"/>
    </source>
</evidence>
<keyword evidence="10" id="KW-0677">Repeat</keyword>
<evidence type="ECO:0000256" key="20">
    <source>
        <dbReference type="PROSITE-ProRule" id="PRU10141"/>
    </source>
</evidence>
<dbReference type="Pfam" id="PF00041">
    <property type="entry name" value="fn3"/>
    <property type="match status" value="15"/>
</dbReference>
<dbReference type="GO" id="GO:0045989">
    <property type="term" value="P:positive regulation of striated muscle contraction"/>
    <property type="evidence" value="ECO:0007669"/>
    <property type="project" value="UniProtKB-ARBA"/>
</dbReference>
<dbReference type="InterPro" id="IPR003961">
    <property type="entry name" value="FN3_dom"/>
</dbReference>
<evidence type="ECO:0000256" key="6">
    <source>
        <dbReference type="ARBA" id="ARBA00022527"/>
    </source>
</evidence>
<dbReference type="PANTHER" id="PTHR13817">
    <property type="entry name" value="TITIN"/>
    <property type="match status" value="1"/>
</dbReference>
<evidence type="ECO:0000256" key="14">
    <source>
        <dbReference type="ARBA" id="ARBA00022840"/>
    </source>
</evidence>
<dbReference type="FunFam" id="2.60.40.10:FF:000031">
    <property type="entry name" value="Myosin-binding protein C, slow type"/>
    <property type="match status" value="4"/>
</dbReference>
<evidence type="ECO:0000256" key="8">
    <source>
        <dbReference type="ARBA" id="ARBA00022679"/>
    </source>
</evidence>
<keyword evidence="15" id="KW-0460">Magnesium</keyword>
<dbReference type="Pfam" id="PF00069">
    <property type="entry name" value="Pkinase"/>
    <property type="match status" value="1"/>
</dbReference>
<dbReference type="PANTHER" id="PTHR13817:SF151">
    <property type="entry name" value="TITIN"/>
    <property type="match status" value="1"/>
</dbReference>
<dbReference type="Gene3D" id="3.30.200.20">
    <property type="entry name" value="Phosphorylase Kinase, domain 1"/>
    <property type="match status" value="1"/>
</dbReference>
<feature type="domain" description="Fibronectin type-III" evidence="24">
    <location>
        <begin position="2059"/>
        <end position="2151"/>
    </location>
</feature>
<evidence type="ECO:0000256" key="7">
    <source>
        <dbReference type="ARBA" id="ARBA00022553"/>
    </source>
</evidence>
<proteinExistence type="inferred from homology"/>
<evidence type="ECO:0000256" key="10">
    <source>
        <dbReference type="ARBA" id="ARBA00022737"/>
    </source>
</evidence>
<feature type="domain" description="Fibronectin type-III" evidence="24">
    <location>
        <begin position="3514"/>
        <end position="3606"/>
    </location>
</feature>
<dbReference type="Proteomes" id="UP000593567">
    <property type="component" value="Unassembled WGS sequence"/>
</dbReference>
<protein>
    <recommendedName>
        <fullName evidence="4">non-specific serine/threonine protein kinase</fullName>
        <ecNumber evidence="4">2.7.11.1</ecNumber>
    </recommendedName>
</protein>
<dbReference type="SMART" id="SM00060">
    <property type="entry name" value="FN3"/>
    <property type="match status" value="16"/>
</dbReference>
<keyword evidence="16" id="KW-0112">Calmodulin-binding</keyword>
<dbReference type="Gene3D" id="1.10.510.10">
    <property type="entry name" value="Transferase(Phosphotransferase) domain 1"/>
    <property type="match status" value="1"/>
</dbReference>
<feature type="domain" description="Fibronectin type-III" evidence="24">
    <location>
        <begin position="2452"/>
        <end position="2548"/>
    </location>
</feature>
<dbReference type="InterPro" id="IPR000719">
    <property type="entry name" value="Prot_kinase_dom"/>
</dbReference>
<feature type="domain" description="Fibronectin type-III" evidence="24">
    <location>
        <begin position="2746"/>
        <end position="2841"/>
    </location>
</feature>
<dbReference type="PROSITE" id="PS50011">
    <property type="entry name" value="PROTEIN_KINASE_DOM"/>
    <property type="match status" value="1"/>
</dbReference>
<dbReference type="InterPro" id="IPR050964">
    <property type="entry name" value="Striated_Muscle_Regulatory"/>
</dbReference>
<feature type="region of interest" description="Disordered" evidence="21">
    <location>
        <begin position="2826"/>
        <end position="2852"/>
    </location>
</feature>
<evidence type="ECO:0000256" key="5">
    <source>
        <dbReference type="ARBA" id="ARBA00022490"/>
    </source>
</evidence>
<dbReference type="FunFam" id="2.60.40.10:FF:000107">
    <property type="entry name" value="Myosin, light chain kinase a"/>
    <property type="match status" value="2"/>
</dbReference>
<feature type="region of interest" description="Disordered" evidence="21">
    <location>
        <begin position="774"/>
        <end position="821"/>
    </location>
</feature>
<organism evidence="25 26">
    <name type="scientific">Bugula neritina</name>
    <name type="common">Brown bryozoan</name>
    <name type="synonym">Sertularia neritina</name>
    <dbReference type="NCBI Taxonomy" id="10212"/>
    <lineage>
        <taxon>Eukaryota</taxon>
        <taxon>Metazoa</taxon>
        <taxon>Spiralia</taxon>
        <taxon>Lophotrochozoa</taxon>
        <taxon>Bryozoa</taxon>
        <taxon>Gymnolaemata</taxon>
        <taxon>Cheilostomatida</taxon>
        <taxon>Flustrina</taxon>
        <taxon>Buguloidea</taxon>
        <taxon>Bugulidae</taxon>
        <taxon>Bugula</taxon>
    </lineage>
</organism>
<feature type="domain" description="Fibronectin type-III" evidence="24">
    <location>
        <begin position="2847"/>
        <end position="2941"/>
    </location>
</feature>
<feature type="region of interest" description="Disordered" evidence="21">
    <location>
        <begin position="2233"/>
        <end position="2260"/>
    </location>
</feature>
<evidence type="ECO:0000256" key="19">
    <source>
        <dbReference type="ARBA" id="ARBA00048679"/>
    </source>
</evidence>
<gene>
    <name evidence="25" type="ORF">EB796_017010</name>
</gene>
<feature type="compositionally biased region" description="Low complexity" evidence="21">
    <location>
        <begin position="806"/>
        <end position="816"/>
    </location>
</feature>
<dbReference type="GO" id="GO:0005516">
    <property type="term" value="F:calmodulin binding"/>
    <property type="evidence" value="ECO:0007669"/>
    <property type="project" value="UniProtKB-KW"/>
</dbReference>
<feature type="domain" description="Fibronectin type-III" evidence="24">
    <location>
        <begin position="3238"/>
        <end position="3333"/>
    </location>
</feature>
<comment type="caution">
    <text evidence="25">The sequence shown here is derived from an EMBL/GenBank/DDBJ whole genome shotgun (WGS) entry which is preliminary data.</text>
</comment>
<feature type="domain" description="Ig-like" evidence="23">
    <location>
        <begin position="3333"/>
        <end position="3427"/>
    </location>
</feature>
<dbReference type="Pfam" id="PF07679">
    <property type="entry name" value="I-set"/>
    <property type="match status" value="16"/>
</dbReference>
<dbReference type="SMART" id="SM00408">
    <property type="entry name" value="IGc2"/>
    <property type="match status" value="15"/>
</dbReference>
<evidence type="ECO:0000256" key="2">
    <source>
        <dbReference type="ARBA" id="ARBA00004496"/>
    </source>
</evidence>
<dbReference type="InterPro" id="IPR008271">
    <property type="entry name" value="Ser/Thr_kinase_AS"/>
</dbReference>
<evidence type="ECO:0000256" key="16">
    <source>
        <dbReference type="ARBA" id="ARBA00022860"/>
    </source>
</evidence>
<keyword evidence="6" id="KW-0723">Serine/threonine-protein kinase</keyword>
<comment type="catalytic activity">
    <reaction evidence="19">
        <text>L-seryl-[protein] + ATP = O-phospho-L-seryl-[protein] + ADP + H(+)</text>
        <dbReference type="Rhea" id="RHEA:17989"/>
        <dbReference type="Rhea" id="RHEA-COMP:9863"/>
        <dbReference type="Rhea" id="RHEA-COMP:11604"/>
        <dbReference type="ChEBI" id="CHEBI:15378"/>
        <dbReference type="ChEBI" id="CHEBI:29999"/>
        <dbReference type="ChEBI" id="CHEBI:30616"/>
        <dbReference type="ChEBI" id="CHEBI:83421"/>
        <dbReference type="ChEBI" id="CHEBI:456216"/>
        <dbReference type="EC" id="2.7.11.1"/>
    </reaction>
</comment>
<dbReference type="GO" id="GO:0046872">
    <property type="term" value="F:metal ion binding"/>
    <property type="evidence" value="ECO:0007669"/>
    <property type="project" value="UniProtKB-KW"/>
</dbReference>
<evidence type="ECO:0000259" key="23">
    <source>
        <dbReference type="PROSITE" id="PS50835"/>
    </source>
</evidence>
<reference evidence="25" key="1">
    <citation type="submission" date="2020-06" db="EMBL/GenBank/DDBJ databases">
        <title>Draft genome of Bugula neritina, a colonial animal packing powerful symbionts and potential medicines.</title>
        <authorList>
            <person name="Rayko M."/>
        </authorList>
    </citation>
    <scope>NUCLEOTIDE SEQUENCE [LARGE SCALE GENOMIC DNA]</scope>
    <source>
        <strain evidence="25">Kwan_BN1</strain>
    </source>
</reference>
<feature type="compositionally biased region" description="Basic and acidic residues" evidence="21">
    <location>
        <begin position="780"/>
        <end position="800"/>
    </location>
</feature>
<feature type="domain" description="Ig-like" evidence="23">
    <location>
        <begin position="1548"/>
        <end position="1651"/>
    </location>
</feature>
<feature type="domain" description="Fibronectin type-III" evidence="24">
    <location>
        <begin position="1760"/>
        <end position="1856"/>
    </location>
</feature>
<dbReference type="OrthoDB" id="504170at2759"/>
<dbReference type="SUPFAM" id="SSF49265">
    <property type="entry name" value="Fibronectin type III"/>
    <property type="match status" value="9"/>
</dbReference>
<dbReference type="InterPro" id="IPR013098">
    <property type="entry name" value="Ig_I-set"/>
</dbReference>
<evidence type="ECO:0000256" key="11">
    <source>
        <dbReference type="ARBA" id="ARBA00022741"/>
    </source>
</evidence>
<feature type="domain" description="Fibronectin type-III" evidence="24">
    <location>
        <begin position="2649"/>
        <end position="2743"/>
    </location>
</feature>
<evidence type="ECO:0000256" key="1">
    <source>
        <dbReference type="ARBA" id="ARBA00001946"/>
    </source>
</evidence>
<feature type="domain" description="Ig-like" evidence="23">
    <location>
        <begin position="1256"/>
        <end position="1340"/>
    </location>
</feature>
<feature type="domain" description="Ig-like" evidence="23">
    <location>
        <begin position="535"/>
        <end position="624"/>
    </location>
</feature>